<dbReference type="Gene3D" id="1.10.287.1490">
    <property type="match status" value="1"/>
</dbReference>
<feature type="coiled-coil region" evidence="6">
    <location>
        <begin position="392"/>
        <end position="496"/>
    </location>
</feature>
<accession>A0A8T7M1Y9</accession>
<dbReference type="InterPro" id="IPR010935">
    <property type="entry name" value="SMC_hinge"/>
</dbReference>
<evidence type="ECO:0000256" key="7">
    <source>
        <dbReference type="SAM" id="MobiDB-lite"/>
    </source>
</evidence>
<proteinExistence type="inferred from homology"/>
<dbReference type="GO" id="GO:0016887">
    <property type="term" value="F:ATP hydrolysis activity"/>
    <property type="evidence" value="ECO:0007669"/>
    <property type="project" value="InterPro"/>
</dbReference>
<dbReference type="EMBL" id="JACATZ010000001">
    <property type="protein sequence ID" value="NWJ46299.1"/>
    <property type="molecule type" value="Genomic_DNA"/>
</dbReference>
<dbReference type="Gene3D" id="3.40.50.300">
    <property type="entry name" value="P-loop containing nucleotide triphosphate hydrolases"/>
    <property type="match status" value="2"/>
</dbReference>
<evidence type="ECO:0000256" key="2">
    <source>
        <dbReference type="ARBA" id="ARBA00022741"/>
    </source>
</evidence>
<dbReference type="SUPFAM" id="SSF75553">
    <property type="entry name" value="Smc hinge domain"/>
    <property type="match status" value="1"/>
</dbReference>
<dbReference type="PANTHER" id="PTHR43977">
    <property type="entry name" value="STRUCTURAL MAINTENANCE OF CHROMOSOMES PROTEIN 3"/>
    <property type="match status" value="1"/>
</dbReference>
<dbReference type="InterPro" id="IPR011890">
    <property type="entry name" value="SMC_prok"/>
</dbReference>
<dbReference type="Gene3D" id="1.20.1060.20">
    <property type="match status" value="1"/>
</dbReference>
<feature type="domain" description="SMC hinge" evidence="8">
    <location>
        <begin position="522"/>
        <end position="640"/>
    </location>
</feature>
<comment type="similarity">
    <text evidence="6">Belongs to the SMC family.</text>
</comment>
<dbReference type="Gene3D" id="3.30.70.1620">
    <property type="match status" value="1"/>
</dbReference>
<dbReference type="AlphaFoldDB" id="A0A8T7M1Y9"/>
<dbReference type="NCBIfam" id="TIGR02168">
    <property type="entry name" value="SMC_prok_B"/>
    <property type="match status" value="1"/>
</dbReference>
<feature type="binding site" evidence="6">
    <location>
        <begin position="32"/>
        <end position="39"/>
    </location>
    <ligand>
        <name>ATP</name>
        <dbReference type="ChEBI" id="CHEBI:30616"/>
    </ligand>
</feature>
<dbReference type="InterPro" id="IPR024704">
    <property type="entry name" value="SMC"/>
</dbReference>
<dbReference type="SUPFAM" id="SSF52540">
    <property type="entry name" value="P-loop containing nucleoside triphosphate hydrolases"/>
    <property type="match status" value="1"/>
</dbReference>
<dbReference type="EMBL" id="CP128399">
    <property type="protein sequence ID" value="WJW65670.1"/>
    <property type="molecule type" value="Genomic_DNA"/>
</dbReference>
<evidence type="ECO:0000256" key="4">
    <source>
        <dbReference type="ARBA" id="ARBA00023054"/>
    </source>
</evidence>
<keyword evidence="5 6" id="KW-0238">DNA-binding</keyword>
<dbReference type="Proteomes" id="UP000521676">
    <property type="component" value="Unassembled WGS sequence"/>
</dbReference>
<feature type="coiled-coil region" evidence="6">
    <location>
        <begin position="1012"/>
        <end position="1049"/>
    </location>
</feature>
<dbReference type="PIRSF" id="PIRSF005719">
    <property type="entry name" value="SMC"/>
    <property type="match status" value="1"/>
</dbReference>
<comment type="subunit">
    <text evidence="6">Homodimer.</text>
</comment>
<keyword evidence="12" id="KW-1185">Reference proteome</keyword>
<evidence type="ECO:0000256" key="5">
    <source>
        <dbReference type="ARBA" id="ARBA00023125"/>
    </source>
</evidence>
<dbReference type="Pfam" id="PF02463">
    <property type="entry name" value="SMC_N"/>
    <property type="match status" value="1"/>
</dbReference>
<evidence type="ECO:0000313" key="12">
    <source>
        <dbReference type="Proteomes" id="UP001431572"/>
    </source>
</evidence>
<feature type="coiled-coil region" evidence="6">
    <location>
        <begin position="294"/>
        <end position="356"/>
    </location>
</feature>
<dbReference type="GO" id="GO:0003677">
    <property type="term" value="F:DNA binding"/>
    <property type="evidence" value="ECO:0007669"/>
    <property type="project" value="UniProtKB-UniRule"/>
</dbReference>
<sequence>MYLKKLQLHGFKTFANKTEFFYDSGITAIVGPNGSGKSNIADAVRWVLGEQRYSLMRGKKTEDVIFAGSSGRPGMGFAEASITFDNTERKLPIDFSEVIITRRAYRTGENEYYINKARVRLKDIHEVVNQISSNYTVITQGMVDAALSQKPEERRSLFEDAAAIGHYNTRRIEAEERLNKTQENMRRISDLLAEIGPRMKGMEKHARLAEEYYALQEELQTLFRRWYGYRWRGTNRTLVAAKRTEQQAQSELEKCNLDMESLKLQSNAARTRQNELRVKLAGLHQDSSTLHTRAQQLQQQVAVEREKLNGLSRQRDSHQQELVSLRMLAEENTRRYANLELEFKAVKSEISEADTKVATQETALKEKTLGTSRIETAWAQKRDEVLKILNRLDSLQQQTAQQVKRREELARQQAHYYEVRDNTLARQKELQQEIDVARNSLNAFEKEVNALTVRRKSEEVELNSTTEAIRLKERQAQDLRNNLDSTRSRLNLLQDLQNSFAGLHSGVKAVMQATKRNKNPLGGILGLAANLLEAPVELELAIETALGGHLQDIVVDRWADAEDAIRFLKEGGQGRATFLPLDSLKSQNSGRLEDRIFRTEGVRGLATGLIRFAEKYRSVYEQLLGRWLVVDDLKVARRILPDLPIGWNAVTLGGETVRGGGAVTGGTLGRERAESGMLMRERELRELPVKLAALEKQIAEGAQELSKLQVQLSTRKQQIANTERETRQMNDTLQKAQGKLSNLSGQAERLAHELKVREETSQNLARESAVLDEQETTINTGKETALKQREQTQAEVASLEKSLHSAKEAEQKERDKLTALRTANALFEQRIKSAESNLQFARTERDRVIGQVKAREEQIKELENQNNALQHSLETAQGELAKLSEQLEALRAEIAPYERQLEALELEQVQSDKRWREMSTHMLQLEASHSRATLEVQRLEAELETLQVQANADLAPSMVGEQGEQAQVNPADWIELLELGEDEARQLHERIEQSRVRLRRIGVVNPLAMQEYNETSTRHSFLSRQLEDLEEATRSLRELIKELNQLTQLRFSETFTKVAEAFSKYFAQLFNGGSAKLFLTTPDNLADTGIEIVAQPPGKKQQNLVLLSGGERALTAVALLFALLEVNPTPFCILDEVDAALDEANVRRFCETLKVLAARTQFIVVTHNRGTIEAARTIYGISMGSDSVSKTISLRIDEVSKFRQKYDKSLRSAETTTDPSLISKN</sequence>
<dbReference type="GO" id="GO:0005524">
    <property type="term" value="F:ATP binding"/>
    <property type="evidence" value="ECO:0007669"/>
    <property type="project" value="UniProtKB-UniRule"/>
</dbReference>
<evidence type="ECO:0000313" key="10">
    <source>
        <dbReference type="EMBL" id="WJW65670.1"/>
    </source>
</evidence>
<evidence type="ECO:0000259" key="8">
    <source>
        <dbReference type="SMART" id="SM00968"/>
    </source>
</evidence>
<gene>
    <name evidence="6 9" type="primary">smc</name>
    <name evidence="9" type="ORF">HXX08_10520</name>
    <name evidence="10" type="ORF">OZ401_001448</name>
</gene>
<evidence type="ECO:0000256" key="3">
    <source>
        <dbReference type="ARBA" id="ARBA00022840"/>
    </source>
</evidence>
<reference evidence="10" key="2">
    <citation type="journal article" date="2024" name="Nature">
        <title>Anoxygenic phototroph of the Chloroflexota uses a type I reaction centre.</title>
        <authorList>
            <person name="Tsuji J.M."/>
            <person name="Shaw N.A."/>
            <person name="Nagashima S."/>
            <person name="Venkiteswaran J.J."/>
            <person name="Schiff S.L."/>
            <person name="Watanabe T."/>
            <person name="Fukui M."/>
            <person name="Hanada S."/>
            <person name="Tank M."/>
            <person name="Neufeld J.D."/>
        </authorList>
    </citation>
    <scope>NUCLEOTIDE SEQUENCE</scope>
    <source>
        <strain evidence="10">L227-S17</strain>
    </source>
</reference>
<dbReference type="GO" id="GO:0005694">
    <property type="term" value="C:chromosome"/>
    <property type="evidence" value="ECO:0007669"/>
    <property type="project" value="InterPro"/>
</dbReference>
<organism evidence="9 11">
    <name type="scientific">Candidatus Chlorohelix allophototropha</name>
    <dbReference type="NCBI Taxonomy" id="3003348"/>
    <lineage>
        <taxon>Bacteria</taxon>
        <taxon>Bacillati</taxon>
        <taxon>Chloroflexota</taxon>
        <taxon>Chloroflexia</taxon>
        <taxon>Candidatus Chloroheliales</taxon>
        <taxon>Candidatus Chloroheliaceae</taxon>
        <taxon>Candidatus Chlorohelix</taxon>
    </lineage>
</organism>
<name>A0A8T7M1Y9_9CHLR</name>
<keyword evidence="1 6" id="KW-0963">Cytoplasm</keyword>
<evidence type="ECO:0000313" key="9">
    <source>
        <dbReference type="EMBL" id="NWJ46299.1"/>
    </source>
</evidence>
<comment type="domain">
    <text evidence="6">Contains large globular domains required for ATP hydrolysis at each terminus and a third globular domain forming a flexible hinge near the middle of the molecule. These domains are separated by coiled-coil structures.</text>
</comment>
<feature type="coiled-coil region" evidence="6">
    <location>
        <begin position="164"/>
        <end position="191"/>
    </location>
</feature>
<dbReference type="InterPro" id="IPR027417">
    <property type="entry name" value="P-loop_NTPase"/>
</dbReference>
<evidence type="ECO:0000313" key="11">
    <source>
        <dbReference type="Proteomes" id="UP000521676"/>
    </source>
</evidence>
<keyword evidence="2 6" id="KW-0547">Nucleotide-binding</keyword>
<dbReference type="InterPro" id="IPR036277">
    <property type="entry name" value="SMC_hinge_sf"/>
</dbReference>
<dbReference type="Pfam" id="PF06470">
    <property type="entry name" value="SMC_hinge"/>
    <property type="match status" value="1"/>
</dbReference>
<dbReference type="RefSeq" id="WP_341467558.1">
    <property type="nucleotide sequence ID" value="NZ_CP128399.1"/>
</dbReference>
<feature type="coiled-coil region" evidence="6">
    <location>
        <begin position="691"/>
        <end position="753"/>
    </location>
</feature>
<dbReference type="Proteomes" id="UP001431572">
    <property type="component" value="Chromosome 1"/>
</dbReference>
<feature type="compositionally biased region" description="Basic and acidic residues" evidence="7">
    <location>
        <begin position="801"/>
        <end position="814"/>
    </location>
</feature>
<protein>
    <recommendedName>
        <fullName evidence="6">Chromosome partition protein Smc</fullName>
    </recommendedName>
</protein>
<dbReference type="InterPro" id="IPR003395">
    <property type="entry name" value="RecF/RecN/SMC_N"/>
</dbReference>
<comment type="function">
    <text evidence="6">Required for chromosome condensation and partitioning.</text>
</comment>
<dbReference type="GO" id="GO:0005737">
    <property type="term" value="C:cytoplasm"/>
    <property type="evidence" value="ECO:0007669"/>
    <property type="project" value="UniProtKB-SubCell"/>
</dbReference>
<reference evidence="9 11" key="1">
    <citation type="submission" date="2020-06" db="EMBL/GenBank/DDBJ databases">
        <title>Anoxygenic phototrophic Chloroflexota member uses a Type I reaction center.</title>
        <authorList>
            <person name="Tsuji J.M."/>
            <person name="Shaw N.A."/>
            <person name="Nagashima S."/>
            <person name="Venkiteswaran J."/>
            <person name="Schiff S.L."/>
            <person name="Hanada S."/>
            <person name="Tank M."/>
            <person name="Neufeld J.D."/>
        </authorList>
    </citation>
    <scope>NUCLEOTIDE SEQUENCE [LARGE SCALE GENOMIC DNA]</scope>
    <source>
        <strain evidence="9">L227-S17</strain>
    </source>
</reference>
<keyword evidence="3 6" id="KW-0067">ATP-binding</keyword>
<dbReference type="GO" id="GO:0006260">
    <property type="term" value="P:DNA replication"/>
    <property type="evidence" value="ECO:0007669"/>
    <property type="project" value="UniProtKB-UniRule"/>
</dbReference>
<evidence type="ECO:0000256" key="1">
    <source>
        <dbReference type="ARBA" id="ARBA00022490"/>
    </source>
</evidence>
<dbReference type="GO" id="GO:0007059">
    <property type="term" value="P:chromosome segregation"/>
    <property type="evidence" value="ECO:0007669"/>
    <property type="project" value="UniProtKB-UniRule"/>
</dbReference>
<evidence type="ECO:0000256" key="6">
    <source>
        <dbReference type="HAMAP-Rule" id="MF_01894"/>
    </source>
</evidence>
<comment type="subcellular location">
    <subcellularLocation>
        <location evidence="6">Cytoplasm</location>
    </subcellularLocation>
</comment>
<dbReference type="HAMAP" id="MF_01894">
    <property type="entry name" value="Smc_prok"/>
    <property type="match status" value="1"/>
</dbReference>
<feature type="region of interest" description="Disordered" evidence="7">
    <location>
        <begin position="757"/>
        <end position="814"/>
    </location>
</feature>
<keyword evidence="4 6" id="KW-0175">Coiled coil</keyword>
<feature type="coiled-coil region" evidence="6">
    <location>
        <begin position="238"/>
        <end position="265"/>
    </location>
</feature>
<dbReference type="SMART" id="SM00968">
    <property type="entry name" value="SMC_hinge"/>
    <property type="match status" value="1"/>
</dbReference>
<dbReference type="GO" id="GO:0007062">
    <property type="term" value="P:sister chromatid cohesion"/>
    <property type="evidence" value="ECO:0007669"/>
    <property type="project" value="InterPro"/>
</dbReference>
<dbReference type="GO" id="GO:0030261">
    <property type="term" value="P:chromosome condensation"/>
    <property type="evidence" value="ECO:0007669"/>
    <property type="project" value="InterPro"/>
</dbReference>